<evidence type="ECO:0000256" key="3">
    <source>
        <dbReference type="ARBA" id="ARBA00022629"/>
    </source>
</evidence>
<evidence type="ECO:0000313" key="9">
    <source>
        <dbReference type="EMBL" id="AFK33995.1"/>
    </source>
</evidence>
<keyword evidence="8" id="KW-0732">Signal</keyword>
<evidence type="ECO:0000256" key="6">
    <source>
        <dbReference type="ARBA" id="ARBA00023277"/>
    </source>
</evidence>
<evidence type="ECO:0000256" key="4">
    <source>
        <dbReference type="ARBA" id="ARBA00022723"/>
    </source>
</evidence>
<comment type="catalytic activity">
    <reaction evidence="7">
        <text>alpha-D-xylose = alpha-D-xylulofuranose</text>
        <dbReference type="Rhea" id="RHEA:22816"/>
        <dbReference type="ChEBI" id="CHEBI:28518"/>
        <dbReference type="ChEBI" id="CHEBI:188998"/>
        <dbReference type="EC" id="5.3.1.5"/>
    </reaction>
</comment>
<evidence type="ECO:0000256" key="1">
    <source>
        <dbReference type="ARBA" id="ARBA00005765"/>
    </source>
</evidence>
<name>I3S153_LOTJA</name>
<feature type="chain" id="PRO_5003679157" description="xylose isomerase" evidence="8">
    <location>
        <begin position="22"/>
        <end position="173"/>
    </location>
</feature>
<organism evidence="9">
    <name type="scientific">Lotus japonicus</name>
    <name type="common">Lotus corniculatus var. japonicus</name>
    <dbReference type="NCBI Taxonomy" id="34305"/>
    <lineage>
        <taxon>Eukaryota</taxon>
        <taxon>Viridiplantae</taxon>
        <taxon>Streptophyta</taxon>
        <taxon>Embryophyta</taxon>
        <taxon>Tracheophyta</taxon>
        <taxon>Spermatophyta</taxon>
        <taxon>Magnoliopsida</taxon>
        <taxon>eudicotyledons</taxon>
        <taxon>Gunneridae</taxon>
        <taxon>Pentapetalae</taxon>
        <taxon>rosids</taxon>
        <taxon>fabids</taxon>
        <taxon>Fabales</taxon>
        <taxon>Fabaceae</taxon>
        <taxon>Papilionoideae</taxon>
        <taxon>50 kb inversion clade</taxon>
        <taxon>NPAAA clade</taxon>
        <taxon>Hologalegina</taxon>
        <taxon>robinioid clade</taxon>
        <taxon>Loteae</taxon>
        <taxon>Lotus</taxon>
    </lineage>
</organism>
<keyword evidence="5" id="KW-0413">Isomerase</keyword>
<dbReference type="Gene3D" id="3.20.20.150">
    <property type="entry name" value="Divalent-metal-dependent TIM barrel enzymes"/>
    <property type="match status" value="1"/>
</dbReference>
<feature type="signal peptide" evidence="8">
    <location>
        <begin position="1"/>
        <end position="21"/>
    </location>
</feature>
<dbReference type="AlphaFoldDB" id="I3S153"/>
<dbReference type="EC" id="5.3.1.5" evidence="2"/>
<sequence>MKMKPGEILLLLLCLKVFIYAVIDAPETCPANDLGKCGDSDEWKGEFFPGISKIKYEGPSSKNPLSFKWYNAEEEILGKKMKDWFRFSVAFWHTFRGTGGDPFGAPTKHWPWEDGSNSVSMAKRRMRANFELINKLGVDFWCFHDRDIAPDGKTLEESNSNLDEVLFGAVEKV</sequence>
<keyword evidence="3" id="KW-0859">Xylose metabolism</keyword>
<proteinExistence type="evidence at transcript level"/>
<dbReference type="GO" id="GO:0046872">
    <property type="term" value="F:metal ion binding"/>
    <property type="evidence" value="ECO:0007669"/>
    <property type="project" value="UniProtKB-KW"/>
</dbReference>
<accession>I3S153</accession>
<dbReference type="PANTHER" id="PTHR48408">
    <property type="match status" value="1"/>
</dbReference>
<comment type="similarity">
    <text evidence="1">Belongs to the xylose isomerase family.</text>
</comment>
<reference evidence="9" key="1">
    <citation type="submission" date="2012-05" db="EMBL/GenBank/DDBJ databases">
        <authorList>
            <person name="Krishnakumar V."/>
            <person name="Cheung F."/>
            <person name="Xiao Y."/>
            <person name="Chan A."/>
            <person name="Moskal W.A."/>
            <person name="Town C.D."/>
        </authorList>
    </citation>
    <scope>NUCLEOTIDE SEQUENCE</scope>
</reference>
<evidence type="ECO:0000256" key="5">
    <source>
        <dbReference type="ARBA" id="ARBA00023235"/>
    </source>
</evidence>
<dbReference type="PROSITE" id="PS51415">
    <property type="entry name" value="XYLOSE_ISOMERASE"/>
    <property type="match status" value="1"/>
</dbReference>
<evidence type="ECO:0000256" key="7">
    <source>
        <dbReference type="ARBA" id="ARBA00033659"/>
    </source>
</evidence>
<dbReference type="EMBL" id="BT134200">
    <property type="protein sequence ID" value="AFK33995.1"/>
    <property type="molecule type" value="mRNA"/>
</dbReference>
<evidence type="ECO:0000256" key="2">
    <source>
        <dbReference type="ARBA" id="ARBA00011958"/>
    </source>
</evidence>
<keyword evidence="4" id="KW-0479">Metal-binding</keyword>
<dbReference type="InterPro" id="IPR001998">
    <property type="entry name" value="Xylose_isomerase"/>
</dbReference>
<dbReference type="GO" id="GO:0009045">
    <property type="term" value="F:xylose isomerase activity"/>
    <property type="evidence" value="ECO:0007669"/>
    <property type="project" value="UniProtKB-EC"/>
</dbReference>
<protein>
    <recommendedName>
        <fullName evidence="2">xylose isomerase</fullName>
        <ecNumber evidence="2">5.3.1.5</ecNumber>
    </recommendedName>
</protein>
<dbReference type="PANTHER" id="PTHR48408:SF1">
    <property type="entry name" value="XYLOSE ISOMERASE"/>
    <property type="match status" value="1"/>
</dbReference>
<dbReference type="InterPro" id="IPR036237">
    <property type="entry name" value="Xyl_isomerase-like_sf"/>
</dbReference>
<dbReference type="SUPFAM" id="SSF51658">
    <property type="entry name" value="Xylose isomerase-like"/>
    <property type="match status" value="1"/>
</dbReference>
<evidence type="ECO:0000256" key="8">
    <source>
        <dbReference type="SAM" id="SignalP"/>
    </source>
</evidence>
<dbReference type="GO" id="GO:0042732">
    <property type="term" value="P:D-xylose metabolic process"/>
    <property type="evidence" value="ECO:0007669"/>
    <property type="project" value="UniProtKB-KW"/>
</dbReference>
<keyword evidence="6" id="KW-0119">Carbohydrate metabolism</keyword>